<organism evidence="2 3">
    <name type="scientific">Noviherbaspirillum suwonense</name>
    <dbReference type="NCBI Taxonomy" id="1224511"/>
    <lineage>
        <taxon>Bacteria</taxon>
        <taxon>Pseudomonadati</taxon>
        <taxon>Pseudomonadota</taxon>
        <taxon>Betaproteobacteria</taxon>
        <taxon>Burkholderiales</taxon>
        <taxon>Oxalobacteraceae</taxon>
        <taxon>Noviherbaspirillum</taxon>
    </lineage>
</organism>
<accession>A0ABY1QVN5</accession>
<evidence type="ECO:0000256" key="1">
    <source>
        <dbReference type="SAM" id="Phobius"/>
    </source>
</evidence>
<keyword evidence="3" id="KW-1185">Reference proteome</keyword>
<keyword evidence="1" id="KW-0472">Membrane</keyword>
<dbReference type="RefSeq" id="WP_283445787.1">
    <property type="nucleotide sequence ID" value="NZ_FXUL01000055.1"/>
</dbReference>
<feature type="transmembrane region" description="Helical" evidence="1">
    <location>
        <begin position="40"/>
        <end position="65"/>
    </location>
</feature>
<keyword evidence="1" id="KW-1133">Transmembrane helix</keyword>
<sequence>MPKRLFSLKNWAFNTARIFAIFYFCIGCILPFVLQYENQAGAVFAYTFLVWVGGLATGALAYVVVRVIRGPGGMSTTLMPAVANDGETPSVKARSKFYEDRKSPTTKHLEHIDSLYLSGQLTDDERNVARDTIIRSA</sequence>
<keyword evidence="1" id="KW-0812">Transmembrane</keyword>
<proteinExistence type="predicted"/>
<evidence type="ECO:0008006" key="4">
    <source>
        <dbReference type="Google" id="ProtNLM"/>
    </source>
</evidence>
<dbReference type="EMBL" id="FXUL01000055">
    <property type="protein sequence ID" value="SMP82183.1"/>
    <property type="molecule type" value="Genomic_DNA"/>
</dbReference>
<evidence type="ECO:0000313" key="2">
    <source>
        <dbReference type="EMBL" id="SMP82183.1"/>
    </source>
</evidence>
<feature type="transmembrane region" description="Helical" evidence="1">
    <location>
        <begin position="12"/>
        <end position="34"/>
    </location>
</feature>
<protein>
    <recommendedName>
        <fullName evidence="4">SHOCT domain-containing protein</fullName>
    </recommendedName>
</protein>
<dbReference type="Proteomes" id="UP001158049">
    <property type="component" value="Unassembled WGS sequence"/>
</dbReference>
<name>A0ABY1QVN5_9BURK</name>
<evidence type="ECO:0000313" key="3">
    <source>
        <dbReference type="Proteomes" id="UP001158049"/>
    </source>
</evidence>
<gene>
    <name evidence="2" type="ORF">SAMN06295970_1553</name>
</gene>
<reference evidence="2 3" key="1">
    <citation type="submission" date="2017-05" db="EMBL/GenBank/DDBJ databases">
        <authorList>
            <person name="Varghese N."/>
            <person name="Submissions S."/>
        </authorList>
    </citation>
    <scope>NUCLEOTIDE SEQUENCE [LARGE SCALE GENOMIC DNA]</scope>
    <source>
        <strain evidence="2 3">DSM 26001</strain>
    </source>
</reference>
<comment type="caution">
    <text evidence="2">The sequence shown here is derived from an EMBL/GenBank/DDBJ whole genome shotgun (WGS) entry which is preliminary data.</text>
</comment>